<dbReference type="SUPFAM" id="SSF109604">
    <property type="entry name" value="HD-domain/PDEase-like"/>
    <property type="match status" value="1"/>
</dbReference>
<accession>A0ABS9EMX2</accession>
<dbReference type="SUPFAM" id="SSF52172">
    <property type="entry name" value="CheY-like"/>
    <property type="match status" value="1"/>
</dbReference>
<evidence type="ECO:0000259" key="2">
    <source>
        <dbReference type="PROSITE" id="PS50110"/>
    </source>
</evidence>
<proteinExistence type="predicted"/>
<dbReference type="Gene3D" id="1.10.3210.10">
    <property type="entry name" value="Hypothetical protein af1432"/>
    <property type="match status" value="1"/>
</dbReference>
<dbReference type="InterPro" id="IPR011006">
    <property type="entry name" value="CheY-like_superfamily"/>
</dbReference>
<feature type="domain" description="HD-GYP" evidence="3">
    <location>
        <begin position="142"/>
        <end position="351"/>
    </location>
</feature>
<dbReference type="PANTHER" id="PTHR45228:SF5">
    <property type="entry name" value="CYCLIC DI-GMP PHOSPHODIESTERASE VC_1348-RELATED"/>
    <property type="match status" value="1"/>
</dbReference>
<dbReference type="CDD" id="cd00077">
    <property type="entry name" value="HDc"/>
    <property type="match status" value="1"/>
</dbReference>
<dbReference type="InterPro" id="IPR003607">
    <property type="entry name" value="HD/PDEase_dom"/>
</dbReference>
<feature type="domain" description="Response regulatory" evidence="2">
    <location>
        <begin position="7"/>
        <end position="122"/>
    </location>
</feature>
<dbReference type="SMART" id="SM00448">
    <property type="entry name" value="REC"/>
    <property type="match status" value="1"/>
</dbReference>
<organism evidence="4 5">
    <name type="scientific">Dethiosulfovibrio marinus</name>
    <dbReference type="NCBI Taxonomy" id="133532"/>
    <lineage>
        <taxon>Bacteria</taxon>
        <taxon>Thermotogati</taxon>
        <taxon>Synergistota</taxon>
        <taxon>Synergistia</taxon>
        <taxon>Synergistales</taxon>
        <taxon>Dethiosulfovibrionaceae</taxon>
        <taxon>Dethiosulfovibrio</taxon>
    </lineage>
</organism>
<gene>
    <name evidence="4" type="ORF">L2W38_06925</name>
</gene>
<dbReference type="InterPro" id="IPR001789">
    <property type="entry name" value="Sig_transdc_resp-reg_receiver"/>
</dbReference>
<keyword evidence="1" id="KW-0597">Phosphoprotein</keyword>
<evidence type="ECO:0000313" key="4">
    <source>
        <dbReference type="EMBL" id="MCF4142544.1"/>
    </source>
</evidence>
<keyword evidence="5" id="KW-1185">Reference proteome</keyword>
<dbReference type="InterPro" id="IPR037522">
    <property type="entry name" value="HD_GYP_dom"/>
</dbReference>
<sequence>MIDNRKTLLVVDDREINIDIMLSFLSDEYQISVAMDGETALSLAREVHPNLILLDVMLPDLDGFEVCRRLKTDGKTDRIPVIFVTSLNQEMDEARGLELGAVDYITRPFSPPLVMARIRNHLELERHRNNLERLVRERTKDLQIAQLASVHCMATLAEARDHDTGAHIQRTRKYVLLLGNDLAKTNRRDRRITEREVDLMAQTSPLHDVGKIGLPDKILLKPGKLTPKEFDEMKRHTIYGGDILRNVEREMGSVPFLVMAREIAENHHEKWDGSGYPRGLSGPQIPLSARIMAVADVYDALRSSRPYKEAFSHEKAVSIMTDGSEGHFDPVLIERFLELQDQFDRVSRQTK</sequence>
<feature type="modified residue" description="4-aspartylphosphate" evidence="1">
    <location>
        <position position="55"/>
    </location>
</feature>
<name>A0ABS9EMX2_9BACT</name>
<dbReference type="InterPro" id="IPR052020">
    <property type="entry name" value="Cyclic_di-GMP/3'3'-cGAMP_PDE"/>
</dbReference>
<dbReference type="Pfam" id="PF13487">
    <property type="entry name" value="HD_5"/>
    <property type="match status" value="1"/>
</dbReference>
<dbReference type="Proteomes" id="UP001200430">
    <property type="component" value="Unassembled WGS sequence"/>
</dbReference>
<dbReference type="EMBL" id="JAKGUD010000006">
    <property type="protein sequence ID" value="MCF4142544.1"/>
    <property type="molecule type" value="Genomic_DNA"/>
</dbReference>
<dbReference type="SMART" id="SM00471">
    <property type="entry name" value="HDc"/>
    <property type="match status" value="1"/>
</dbReference>
<evidence type="ECO:0000313" key="5">
    <source>
        <dbReference type="Proteomes" id="UP001200430"/>
    </source>
</evidence>
<reference evidence="4 5" key="1">
    <citation type="submission" date="2022-01" db="EMBL/GenBank/DDBJ databases">
        <title>Dethiosulfovibrio faecalis sp. nov., a novel proteolytic, non-sulfur-reducing bacterium isolated from a marine aquaculture solid waste bioreactor.</title>
        <authorList>
            <person name="Grabowski S."/>
            <person name="Apolinario E."/>
            <person name="Schneider N."/>
            <person name="Marshall C.W."/>
            <person name="Sowers K.R."/>
        </authorList>
    </citation>
    <scope>NUCLEOTIDE SEQUENCE [LARGE SCALE GENOMIC DNA]</scope>
    <source>
        <strain evidence="4 5">DSM 12537</strain>
    </source>
</reference>
<comment type="caution">
    <text evidence="4">The sequence shown here is derived from an EMBL/GenBank/DDBJ whole genome shotgun (WGS) entry which is preliminary data.</text>
</comment>
<dbReference type="Gene3D" id="3.40.50.2300">
    <property type="match status" value="1"/>
</dbReference>
<dbReference type="PROSITE" id="PS50110">
    <property type="entry name" value="RESPONSE_REGULATORY"/>
    <property type="match status" value="1"/>
</dbReference>
<dbReference type="PROSITE" id="PS51832">
    <property type="entry name" value="HD_GYP"/>
    <property type="match status" value="1"/>
</dbReference>
<dbReference type="Pfam" id="PF00072">
    <property type="entry name" value="Response_reg"/>
    <property type="match status" value="1"/>
</dbReference>
<dbReference type="PANTHER" id="PTHR45228">
    <property type="entry name" value="CYCLIC DI-GMP PHOSPHODIESTERASE TM_0186-RELATED"/>
    <property type="match status" value="1"/>
</dbReference>
<evidence type="ECO:0000256" key="1">
    <source>
        <dbReference type="PROSITE-ProRule" id="PRU00169"/>
    </source>
</evidence>
<dbReference type="RefSeq" id="WP_236099269.1">
    <property type="nucleotide sequence ID" value="NZ_JAKGUD010000006.1"/>
</dbReference>
<evidence type="ECO:0000259" key="3">
    <source>
        <dbReference type="PROSITE" id="PS51832"/>
    </source>
</evidence>
<protein>
    <submittedName>
        <fullName evidence="4">Response regulator</fullName>
    </submittedName>
</protein>